<evidence type="ECO:0000313" key="3">
    <source>
        <dbReference type="Proteomes" id="UP000242814"/>
    </source>
</evidence>
<evidence type="ECO:0000313" key="2">
    <source>
        <dbReference type="EMBL" id="ODH13493.1"/>
    </source>
</evidence>
<feature type="domain" description="Heterokaryon incompatibility" evidence="1">
    <location>
        <begin position="240"/>
        <end position="402"/>
    </location>
</feature>
<proteinExistence type="predicted"/>
<gene>
    <name evidence="2" type="ORF">ACO22_07204</name>
</gene>
<organism evidence="2 3">
    <name type="scientific">Paracoccidioides brasiliensis</name>
    <dbReference type="NCBI Taxonomy" id="121759"/>
    <lineage>
        <taxon>Eukaryota</taxon>
        <taxon>Fungi</taxon>
        <taxon>Dikarya</taxon>
        <taxon>Ascomycota</taxon>
        <taxon>Pezizomycotina</taxon>
        <taxon>Eurotiomycetes</taxon>
        <taxon>Eurotiomycetidae</taxon>
        <taxon>Onygenales</taxon>
        <taxon>Ajellomycetaceae</taxon>
        <taxon>Paracoccidioides</taxon>
    </lineage>
</organism>
<sequence>MATFSPVIIRFSLTISVARFITECRSSGHVNHLDSKERPAKMTCALCNGFQGRWSIASMLADPSPRHMNRHHIVPRFTWNELKVSASSCYCCQVLVSGCLGCFQQHSIQVSDILRGTLSFHYPSTNYDTEKQDASKNLIFLLNNGRRFEIQFFCTDDDDCPIPDSWDYIPVSKRTSPRTDSDQAMVAIKSWISACIVTHFTPESFCDTPDNPQLPTRVVDVGLDDGVVKLLESKGARSKYICLSHCWGLAQIITTTKSNLVQHKKSIPWNLLSKTFRDAISLTRSLGFRYIWIDSLCIIQDDARDWDVESAQMASIYTNGHLTIAATRSPNGAGGLYSQTPDFEVAGTTPDEKAEPYRLFFRERIDHHIDMDVVIPDADDAATGNPTAIHYPLLTRAWVYQERMLSTRILHFGRYELFFECRSCVHCECDGIEFNGSSPETPIPLFKIEHAEALQDYVSDWAEQFRDQVVYQGASLWRTMVSCYTALLLTKSKDRLPAISGIAKDLAARRKSRYLAGLWEETLNDDLLWIVPSRSRYKKARPYPRNAPTWSWASVETYIHYWDGVLFTSLEEEKGELRERLPYTHFSKIKKCEITWSAVDEFGTISGGFLTISGLVVEGVLEREVELLQGEGESIVHYVSLPSRHLRLEMKADYLLDHDGPGQTRPGAKVLCMRMSVLQEGSTDHLISLVLKESSETRGCFERIGTVVLAKKPSPIDPVGEIFQKAGEQTVTIV</sequence>
<dbReference type="VEuPathDB" id="FungiDB:PADG_03465"/>
<name>A0A1D2J5D2_PARBR</name>
<accession>A0A1D2J5D2</accession>
<evidence type="ECO:0000259" key="1">
    <source>
        <dbReference type="Pfam" id="PF06985"/>
    </source>
</evidence>
<reference evidence="2 3" key="1">
    <citation type="submission" date="2016-06" db="EMBL/GenBank/DDBJ databases">
        <authorList>
            <person name="Kjaerup R.B."/>
            <person name="Dalgaard T.S."/>
            <person name="Juul-Madsen H.R."/>
        </authorList>
    </citation>
    <scope>NUCLEOTIDE SEQUENCE [LARGE SCALE GENOMIC DNA]</scope>
    <source>
        <strain evidence="2 3">Pb300</strain>
    </source>
</reference>
<dbReference type="PANTHER" id="PTHR33112">
    <property type="entry name" value="DOMAIN PROTEIN, PUTATIVE-RELATED"/>
    <property type="match status" value="1"/>
</dbReference>
<dbReference type="InterPro" id="IPR010730">
    <property type="entry name" value="HET"/>
</dbReference>
<dbReference type="AlphaFoldDB" id="A0A1D2J5D2"/>
<dbReference type="Proteomes" id="UP000242814">
    <property type="component" value="Unassembled WGS sequence"/>
</dbReference>
<dbReference type="EMBL" id="LZYO01000477">
    <property type="protein sequence ID" value="ODH13493.1"/>
    <property type="molecule type" value="Genomic_DNA"/>
</dbReference>
<comment type="caution">
    <text evidence="2">The sequence shown here is derived from an EMBL/GenBank/DDBJ whole genome shotgun (WGS) entry which is preliminary data.</text>
</comment>
<dbReference type="VEuPathDB" id="FungiDB:PABG_00991"/>
<dbReference type="PANTHER" id="PTHR33112:SF13">
    <property type="entry name" value="HETEROKARYON INCOMPATIBILITY DOMAIN-CONTAINING PROTEIN"/>
    <property type="match status" value="1"/>
</dbReference>
<dbReference type="Pfam" id="PF06985">
    <property type="entry name" value="HET"/>
    <property type="match status" value="1"/>
</dbReference>
<protein>
    <recommendedName>
        <fullName evidence="1">Heterokaryon incompatibility domain-containing protein</fullName>
    </recommendedName>
</protein>